<evidence type="ECO:0000313" key="2">
    <source>
        <dbReference type="EMBL" id="KIL35173.1"/>
    </source>
</evidence>
<feature type="domain" description="Siphovirus-type tail component RIFT-related" evidence="1">
    <location>
        <begin position="23"/>
        <end position="122"/>
    </location>
</feature>
<evidence type="ECO:0000313" key="3">
    <source>
        <dbReference type="Proteomes" id="UP000054526"/>
    </source>
</evidence>
<dbReference type="InterPro" id="IPR008841">
    <property type="entry name" value="Siphovirus-type_tail_N"/>
</dbReference>
<sequence length="184" mass="20750">MIEAWIDGVSFSSLGIGIKKRDIDLLPETRDYTAQIAGQDGEMDFGSEYGSRVINHECILMADDPTMDYQAKARQLSRVFDAKKGERIITYSDIPGKRYRMRYAGSLPIEKIIFDGMFTLPMKMYDPFPEAADEQLIETTITDSPEKIVIQSDGDLNASPTFVLTNKGDQAVNGFKIQNEYQLE</sequence>
<gene>
    <name evidence="2" type="ORF">SD71_16245</name>
</gene>
<dbReference type="Gene3D" id="2.40.30.200">
    <property type="match status" value="1"/>
</dbReference>
<dbReference type="Pfam" id="PF05709">
    <property type="entry name" value="Sipho_tail"/>
    <property type="match status" value="1"/>
</dbReference>
<dbReference type="Proteomes" id="UP000054526">
    <property type="component" value="Unassembled WGS sequence"/>
</dbReference>
<dbReference type="EMBL" id="JXAL01000024">
    <property type="protein sequence ID" value="KIL35173.1"/>
    <property type="molecule type" value="Genomic_DNA"/>
</dbReference>
<comment type="caution">
    <text evidence="2">The sequence shown here is derived from an EMBL/GenBank/DDBJ whole genome shotgun (WGS) entry which is preliminary data.</text>
</comment>
<organism evidence="2 3">
    <name type="scientific">Cohnella kolymensis</name>
    <dbReference type="NCBI Taxonomy" id="1590652"/>
    <lineage>
        <taxon>Bacteria</taxon>
        <taxon>Bacillati</taxon>
        <taxon>Bacillota</taxon>
        <taxon>Bacilli</taxon>
        <taxon>Bacillales</taxon>
        <taxon>Paenibacillaceae</taxon>
        <taxon>Cohnella</taxon>
    </lineage>
</organism>
<dbReference type="RefSeq" id="WP_041065301.1">
    <property type="nucleotide sequence ID" value="NZ_JXAL01000024.1"/>
</dbReference>
<name>A0ABR5A276_9BACL</name>
<keyword evidence="3" id="KW-1185">Reference proteome</keyword>
<accession>A0ABR5A276</accession>
<proteinExistence type="predicted"/>
<evidence type="ECO:0000259" key="1">
    <source>
        <dbReference type="Pfam" id="PF05709"/>
    </source>
</evidence>
<protein>
    <recommendedName>
        <fullName evidence="1">Siphovirus-type tail component RIFT-related domain-containing protein</fullName>
    </recommendedName>
</protein>
<reference evidence="2 3" key="1">
    <citation type="submission" date="2014-12" db="EMBL/GenBank/DDBJ databases">
        <title>Draft genome sequence of Cohnella kolymensis strain B-2846.</title>
        <authorList>
            <person name="Karlyshev A.V."/>
            <person name="Kudryashova E.B."/>
        </authorList>
    </citation>
    <scope>NUCLEOTIDE SEQUENCE [LARGE SCALE GENOMIC DNA]</scope>
    <source>
        <strain evidence="2 3">VKM B-2846</strain>
    </source>
</reference>